<dbReference type="Proteomes" id="UP000712281">
    <property type="component" value="Unassembled WGS sequence"/>
</dbReference>
<accession>A0A8S9L1B0</accession>
<dbReference type="AlphaFoldDB" id="A0A8S9L1B0"/>
<proteinExistence type="predicted"/>
<comment type="caution">
    <text evidence="1">The sequence shown here is derived from an EMBL/GenBank/DDBJ whole genome shotgun (WGS) entry which is preliminary data.</text>
</comment>
<name>A0A8S9L1B0_BRACR</name>
<evidence type="ECO:0000313" key="1">
    <source>
        <dbReference type="EMBL" id="KAF2600465.1"/>
    </source>
</evidence>
<gene>
    <name evidence="1" type="ORF">F2Q68_00007748</name>
</gene>
<organism evidence="1 2">
    <name type="scientific">Brassica cretica</name>
    <name type="common">Mustard</name>
    <dbReference type="NCBI Taxonomy" id="69181"/>
    <lineage>
        <taxon>Eukaryota</taxon>
        <taxon>Viridiplantae</taxon>
        <taxon>Streptophyta</taxon>
        <taxon>Embryophyta</taxon>
        <taxon>Tracheophyta</taxon>
        <taxon>Spermatophyta</taxon>
        <taxon>Magnoliopsida</taxon>
        <taxon>eudicotyledons</taxon>
        <taxon>Gunneridae</taxon>
        <taxon>Pentapetalae</taxon>
        <taxon>rosids</taxon>
        <taxon>malvids</taxon>
        <taxon>Brassicales</taxon>
        <taxon>Brassicaceae</taxon>
        <taxon>Brassiceae</taxon>
        <taxon>Brassica</taxon>
    </lineage>
</organism>
<evidence type="ECO:0000313" key="2">
    <source>
        <dbReference type="Proteomes" id="UP000712281"/>
    </source>
</evidence>
<dbReference type="EMBL" id="QGKW02000717">
    <property type="protein sequence ID" value="KAF2600465.1"/>
    <property type="molecule type" value="Genomic_DNA"/>
</dbReference>
<sequence length="76" mass="8664">MMGSLRRQYLFEPPYGLILVKLYSSRFLTKSRLCSNIAAVTACPEALESSLLAVAAISDREPGEILQWWIFNYLHN</sequence>
<protein>
    <submittedName>
        <fullName evidence="1">Uncharacterized protein</fullName>
    </submittedName>
</protein>
<reference evidence="1" key="1">
    <citation type="submission" date="2019-12" db="EMBL/GenBank/DDBJ databases">
        <title>Genome sequencing and annotation of Brassica cretica.</title>
        <authorList>
            <person name="Studholme D.J."/>
            <person name="Sarris P.F."/>
        </authorList>
    </citation>
    <scope>NUCLEOTIDE SEQUENCE</scope>
    <source>
        <strain evidence="1">PFS-001/15</strain>
        <tissue evidence="1">Leaf</tissue>
    </source>
</reference>